<gene>
    <name evidence="2" type="ORF">FGG08_003919</name>
</gene>
<evidence type="ECO:0000313" key="3">
    <source>
        <dbReference type="Proteomes" id="UP000698800"/>
    </source>
</evidence>
<keyword evidence="3" id="KW-1185">Reference proteome</keyword>
<organism evidence="2 3">
    <name type="scientific">Glutinoglossum americanum</name>
    <dbReference type="NCBI Taxonomy" id="1670608"/>
    <lineage>
        <taxon>Eukaryota</taxon>
        <taxon>Fungi</taxon>
        <taxon>Dikarya</taxon>
        <taxon>Ascomycota</taxon>
        <taxon>Pezizomycotina</taxon>
        <taxon>Geoglossomycetes</taxon>
        <taxon>Geoglossales</taxon>
        <taxon>Geoglossaceae</taxon>
        <taxon>Glutinoglossum</taxon>
    </lineage>
</organism>
<reference evidence="2" key="1">
    <citation type="submission" date="2021-03" db="EMBL/GenBank/DDBJ databases">
        <title>Comparative genomics and phylogenomic investigation of the class Geoglossomycetes provide insights into ecological specialization and systematics.</title>
        <authorList>
            <person name="Melie T."/>
            <person name="Pirro S."/>
            <person name="Miller A.N."/>
            <person name="Quandt A."/>
        </authorList>
    </citation>
    <scope>NUCLEOTIDE SEQUENCE</scope>
    <source>
        <strain evidence="2">GBOQ0MN5Z8</strain>
    </source>
</reference>
<accession>A0A9P8L381</accession>
<comment type="caution">
    <text evidence="2">The sequence shown here is derived from an EMBL/GenBank/DDBJ whole genome shotgun (WGS) entry which is preliminary data.</text>
</comment>
<dbReference type="OrthoDB" id="194358at2759"/>
<feature type="compositionally biased region" description="Polar residues" evidence="1">
    <location>
        <begin position="182"/>
        <end position="209"/>
    </location>
</feature>
<evidence type="ECO:0000313" key="2">
    <source>
        <dbReference type="EMBL" id="KAH0541629.1"/>
    </source>
</evidence>
<feature type="compositionally biased region" description="Polar residues" evidence="1">
    <location>
        <begin position="158"/>
        <end position="172"/>
    </location>
</feature>
<proteinExistence type="predicted"/>
<feature type="region of interest" description="Disordered" evidence="1">
    <location>
        <begin position="151"/>
        <end position="211"/>
    </location>
</feature>
<dbReference type="AlphaFoldDB" id="A0A9P8L381"/>
<evidence type="ECO:0000256" key="1">
    <source>
        <dbReference type="SAM" id="MobiDB-lite"/>
    </source>
</evidence>
<sequence>MPTLNMGHLSKVEATDLVASATALAETCEDTEPAPTEHFEDATSQPGPAQDCVAVMVREMDFSLLNAPTDMHDSSEAKDVARLVAPQDNATLGSPHGPDTPSSFGMKSEDMLAYQVQRQCFPGSLSFGCQCTLMATSEIAPAQSPSYWPNLECHHQTHTPQESPQEVLQGQKSAYKRGRTVSDPSGSVQVRPSRPNNQADSSVANTTDSGLEAHIPRAISVDALLGNGGSGGTLQPTLEDRFERILDVVEKAGFSSIDSMVAEYYTAKFREDTAPHSSQSLSRSRHLRRLLASLHDSIKSWSSREARGYREEIVRSAESIYVEELQQLRQKNVQEEASLRQVAVGGSESGQRAAAGEKTGQLFPSVESNPLLKHGHTLLQESVPETWSLLMELARNAGLPQPQRSQAASAFLYTLALR</sequence>
<feature type="region of interest" description="Disordered" evidence="1">
    <location>
        <begin position="87"/>
        <end position="106"/>
    </location>
</feature>
<dbReference type="EMBL" id="JAGHQL010000073">
    <property type="protein sequence ID" value="KAH0541629.1"/>
    <property type="molecule type" value="Genomic_DNA"/>
</dbReference>
<name>A0A9P8L381_9PEZI</name>
<protein>
    <submittedName>
        <fullName evidence="2">Uncharacterized protein</fullName>
    </submittedName>
</protein>
<dbReference type="Proteomes" id="UP000698800">
    <property type="component" value="Unassembled WGS sequence"/>
</dbReference>